<accession>A0A5C5G1A9</accession>
<name>A0A5C5G1A9_9BASI</name>
<dbReference type="Proteomes" id="UP000311382">
    <property type="component" value="Unassembled WGS sequence"/>
</dbReference>
<keyword evidence="3" id="KW-1185">Reference proteome</keyword>
<reference evidence="2 3" key="1">
    <citation type="submission" date="2019-03" db="EMBL/GenBank/DDBJ databases">
        <title>Rhodosporidium diobovatum UCD-FST 08-225 genome sequencing, assembly, and annotation.</title>
        <authorList>
            <person name="Fakankun I.U."/>
            <person name="Fristensky B."/>
            <person name="Levin D.B."/>
        </authorList>
    </citation>
    <scope>NUCLEOTIDE SEQUENCE [LARGE SCALE GENOMIC DNA]</scope>
    <source>
        <strain evidence="2 3">UCD-FST 08-225</strain>
    </source>
</reference>
<feature type="region of interest" description="Disordered" evidence="1">
    <location>
        <begin position="195"/>
        <end position="231"/>
    </location>
</feature>
<protein>
    <submittedName>
        <fullName evidence="2">Uncharacterized protein</fullName>
    </submittedName>
</protein>
<gene>
    <name evidence="2" type="ORF">DMC30DRAFT_393174</name>
</gene>
<evidence type="ECO:0000313" key="3">
    <source>
        <dbReference type="Proteomes" id="UP000311382"/>
    </source>
</evidence>
<dbReference type="AlphaFoldDB" id="A0A5C5G1A9"/>
<dbReference type="EMBL" id="SOZI01000030">
    <property type="protein sequence ID" value="TNY22174.1"/>
    <property type="molecule type" value="Genomic_DNA"/>
</dbReference>
<evidence type="ECO:0000256" key="1">
    <source>
        <dbReference type="SAM" id="MobiDB-lite"/>
    </source>
</evidence>
<feature type="region of interest" description="Disordered" evidence="1">
    <location>
        <begin position="1"/>
        <end position="24"/>
    </location>
</feature>
<feature type="region of interest" description="Disordered" evidence="1">
    <location>
        <begin position="43"/>
        <end position="82"/>
    </location>
</feature>
<proteinExistence type="predicted"/>
<comment type="caution">
    <text evidence="2">The sequence shown here is derived from an EMBL/GenBank/DDBJ whole genome shotgun (WGS) entry which is preliminary data.</text>
</comment>
<sequence>MWSGSRGPAGDADVRGRSSDCTASLSDSESVASCSAAALAAGLASASPRSGSRGGDGCRPGRLNGRNGGGRGGERGAALHTRRADARPGGCWSGGGDELVGGVAVGVGSNRGDSAHGGLLLLLLEDEDEADASRAERNNGLLLYTPLLVLLRLCPRFASAPSATHARLCFGLDWRLGSGVGENVTRRFLSASAREPPVLLDDDDEEEEDDDDEEERTSRGEGASPEGAFSLPLVEAVEAVLDAPRRVKVGLTEAPARRNG</sequence>
<organism evidence="2 3">
    <name type="scientific">Rhodotorula diobovata</name>
    <dbReference type="NCBI Taxonomy" id="5288"/>
    <lineage>
        <taxon>Eukaryota</taxon>
        <taxon>Fungi</taxon>
        <taxon>Dikarya</taxon>
        <taxon>Basidiomycota</taxon>
        <taxon>Pucciniomycotina</taxon>
        <taxon>Microbotryomycetes</taxon>
        <taxon>Sporidiobolales</taxon>
        <taxon>Sporidiobolaceae</taxon>
        <taxon>Rhodotorula</taxon>
    </lineage>
</organism>
<feature type="compositionally biased region" description="Acidic residues" evidence="1">
    <location>
        <begin position="200"/>
        <end position="215"/>
    </location>
</feature>
<evidence type="ECO:0000313" key="2">
    <source>
        <dbReference type="EMBL" id="TNY22174.1"/>
    </source>
</evidence>